<organism evidence="1 2">
    <name type="scientific">Thamnocephalis sphaerospora</name>
    <dbReference type="NCBI Taxonomy" id="78915"/>
    <lineage>
        <taxon>Eukaryota</taxon>
        <taxon>Fungi</taxon>
        <taxon>Fungi incertae sedis</taxon>
        <taxon>Zoopagomycota</taxon>
        <taxon>Zoopagomycotina</taxon>
        <taxon>Zoopagomycetes</taxon>
        <taxon>Zoopagales</taxon>
        <taxon>Sigmoideomycetaceae</taxon>
        <taxon>Thamnocephalis</taxon>
    </lineage>
</organism>
<dbReference type="Pfam" id="PF13489">
    <property type="entry name" value="Methyltransf_23"/>
    <property type="match status" value="1"/>
</dbReference>
<dbReference type="OrthoDB" id="2013972at2759"/>
<dbReference type="InterPro" id="IPR029063">
    <property type="entry name" value="SAM-dependent_MTases_sf"/>
</dbReference>
<keyword evidence="1" id="KW-0808">Transferase</keyword>
<dbReference type="GO" id="GO:0008168">
    <property type="term" value="F:methyltransferase activity"/>
    <property type="evidence" value="ECO:0007669"/>
    <property type="project" value="UniProtKB-KW"/>
</dbReference>
<evidence type="ECO:0000313" key="1">
    <source>
        <dbReference type="EMBL" id="RKP09797.1"/>
    </source>
</evidence>
<keyword evidence="1" id="KW-0489">Methyltransferase</keyword>
<dbReference type="Gene3D" id="3.40.50.150">
    <property type="entry name" value="Vaccinia Virus protein VP39"/>
    <property type="match status" value="1"/>
</dbReference>
<dbReference type="CDD" id="cd02440">
    <property type="entry name" value="AdoMet_MTases"/>
    <property type="match status" value="1"/>
</dbReference>
<dbReference type="AlphaFoldDB" id="A0A4P9XUA2"/>
<name>A0A4P9XUA2_9FUNG</name>
<keyword evidence="2" id="KW-1185">Reference proteome</keyword>
<accession>A0A4P9XUA2</accession>
<protein>
    <submittedName>
        <fullName evidence="1">Methyltransferase type 11</fullName>
    </submittedName>
</protein>
<dbReference type="EMBL" id="KZ992488">
    <property type="protein sequence ID" value="RKP09797.1"/>
    <property type="molecule type" value="Genomic_DNA"/>
</dbReference>
<dbReference type="PANTHER" id="PTHR43591">
    <property type="entry name" value="METHYLTRANSFERASE"/>
    <property type="match status" value="1"/>
</dbReference>
<dbReference type="SUPFAM" id="SSF53335">
    <property type="entry name" value="S-adenosyl-L-methionine-dependent methyltransferases"/>
    <property type="match status" value="1"/>
</dbReference>
<proteinExistence type="predicted"/>
<sequence>MRLNGDTSPYLLPTDVDEINRLDIQHNIVRYVLRRSYLSPVRDFKRVLDVGCGTGIWSKEIARDHPKATVVGFDLVDVFFRTDAPPNCSFELGNLLEGLPYPNGRFDFVHQRLLWAGIPGSYWQEHVKELYRVTRPGGFLELADTDLQFHNVGDAGYRVNSILMECCSRKGLHLSTARQLDKLMRRAGFSDLQARLVEFPVGEWAGVSGRMMRTNLDEALRDLGKAAVAVGAVASESEYEQMLDTFWAECEEHRTIIYGYYFYGQRPQ</sequence>
<evidence type="ECO:0000313" key="2">
    <source>
        <dbReference type="Proteomes" id="UP000271241"/>
    </source>
</evidence>
<dbReference type="Proteomes" id="UP000271241">
    <property type="component" value="Unassembled WGS sequence"/>
</dbReference>
<dbReference type="GO" id="GO:0032259">
    <property type="term" value="P:methylation"/>
    <property type="evidence" value="ECO:0007669"/>
    <property type="project" value="UniProtKB-KW"/>
</dbReference>
<gene>
    <name evidence="1" type="ORF">THASP1DRAFT_13794</name>
</gene>
<dbReference type="STRING" id="78915.A0A4P9XUA2"/>
<reference evidence="2" key="1">
    <citation type="journal article" date="2018" name="Nat. Microbiol.">
        <title>Leveraging single-cell genomics to expand the fungal tree of life.</title>
        <authorList>
            <person name="Ahrendt S.R."/>
            <person name="Quandt C.A."/>
            <person name="Ciobanu D."/>
            <person name="Clum A."/>
            <person name="Salamov A."/>
            <person name="Andreopoulos B."/>
            <person name="Cheng J.F."/>
            <person name="Woyke T."/>
            <person name="Pelin A."/>
            <person name="Henrissat B."/>
            <person name="Reynolds N.K."/>
            <person name="Benny G.L."/>
            <person name="Smith M.E."/>
            <person name="James T.Y."/>
            <person name="Grigoriev I.V."/>
        </authorList>
    </citation>
    <scope>NUCLEOTIDE SEQUENCE [LARGE SCALE GENOMIC DNA]</scope>
    <source>
        <strain evidence="2">RSA 1356</strain>
    </source>
</reference>